<sequence length="455" mass="46698">MHAPRTTLRTTVAGLCAGAAALALCTLPAQAAAPRSPAVAATYTTGTPSEVSAGCAGQNAETIQAADPAANAVYEVWMGCKGIGLAASTNGGNSFATPLTLPGSTGQKGSRTWDPAVTVAPDGTVYASFMTSRSGQSYPVVDVSTDHGASFRTAGVIVPPDQGNWGDRDFIAAGPDGTLYLTWDYGPSAAAVTSVCPPSGSCAFATGDVNAVVQKSTDGGRTWSAMSHISPGYPNSGGDSAPVLVEPDGSIDVVYQGYAVTNVPTDDLTVAYTYASRSTDGGATWSPPVRIGPDAGTMNSTEWWIDGAEALGPDGTLYATWDTQGSTTDTGWLAYSTDHGATWSTPVQAPPDTLNVPHLIQVVAGPPGIAYVSWLSSSDPRGYAQYLRTFSIAQGWLSDPVQVSRSFGATAVWPGDTFGLSALSPTRLVLGWGSAVAPDPTTDQIWSDTVDVTLP</sequence>
<evidence type="ECO:0000313" key="2">
    <source>
        <dbReference type="EMBL" id="TWF73847.1"/>
    </source>
</evidence>
<keyword evidence="3" id="KW-1185">Reference proteome</keyword>
<dbReference type="Gene3D" id="2.120.10.10">
    <property type="match status" value="1"/>
</dbReference>
<dbReference type="CDD" id="cd15482">
    <property type="entry name" value="Sialidase_non-viral"/>
    <property type="match status" value="1"/>
</dbReference>
<name>A0A561SGB1_9ACTN</name>
<feature type="signal peptide" evidence="1">
    <location>
        <begin position="1"/>
        <end position="31"/>
    </location>
</feature>
<dbReference type="RefSeq" id="WP_145910764.1">
    <property type="nucleotide sequence ID" value="NZ_BAAAMZ010000001.1"/>
</dbReference>
<dbReference type="SUPFAM" id="SSF50939">
    <property type="entry name" value="Sialidases"/>
    <property type="match status" value="1"/>
</dbReference>
<dbReference type="InterPro" id="IPR036278">
    <property type="entry name" value="Sialidase_sf"/>
</dbReference>
<dbReference type="EMBL" id="VIWT01000005">
    <property type="protein sequence ID" value="TWF73847.1"/>
    <property type="molecule type" value="Genomic_DNA"/>
</dbReference>
<dbReference type="Pfam" id="PF02012">
    <property type="entry name" value="BNR"/>
    <property type="match status" value="1"/>
</dbReference>
<accession>A0A561SGB1</accession>
<organism evidence="2 3">
    <name type="scientific">Kitasatospora viridis</name>
    <dbReference type="NCBI Taxonomy" id="281105"/>
    <lineage>
        <taxon>Bacteria</taxon>
        <taxon>Bacillati</taxon>
        <taxon>Actinomycetota</taxon>
        <taxon>Actinomycetes</taxon>
        <taxon>Kitasatosporales</taxon>
        <taxon>Streptomycetaceae</taxon>
        <taxon>Kitasatospora</taxon>
    </lineage>
</organism>
<dbReference type="Proteomes" id="UP000317940">
    <property type="component" value="Unassembled WGS sequence"/>
</dbReference>
<evidence type="ECO:0000256" key="1">
    <source>
        <dbReference type="SAM" id="SignalP"/>
    </source>
</evidence>
<reference evidence="2 3" key="1">
    <citation type="submission" date="2019-06" db="EMBL/GenBank/DDBJ databases">
        <title>Sequencing the genomes of 1000 actinobacteria strains.</title>
        <authorList>
            <person name="Klenk H.-P."/>
        </authorList>
    </citation>
    <scope>NUCLEOTIDE SEQUENCE [LARGE SCALE GENOMIC DNA]</scope>
    <source>
        <strain evidence="2 3">DSM 44826</strain>
    </source>
</reference>
<gene>
    <name evidence="2" type="ORF">FHX73_15474</name>
</gene>
<dbReference type="OrthoDB" id="127969at2"/>
<keyword evidence="1" id="KW-0732">Signal</keyword>
<feature type="chain" id="PRO_5022080060" evidence="1">
    <location>
        <begin position="32"/>
        <end position="455"/>
    </location>
</feature>
<dbReference type="InterPro" id="IPR002860">
    <property type="entry name" value="BNR_rpt"/>
</dbReference>
<evidence type="ECO:0000313" key="3">
    <source>
        <dbReference type="Proteomes" id="UP000317940"/>
    </source>
</evidence>
<comment type="caution">
    <text evidence="2">The sequence shown here is derived from an EMBL/GenBank/DDBJ whole genome shotgun (WGS) entry which is preliminary data.</text>
</comment>
<dbReference type="AlphaFoldDB" id="A0A561SGB1"/>
<proteinExistence type="predicted"/>
<protein>
    <submittedName>
        <fullName evidence="2">BNR/Asp-box repeat protein</fullName>
    </submittedName>
</protein>